<reference evidence="1" key="2">
    <citation type="submission" date="2020-07" db="EMBL/GenBank/DDBJ databases">
        <authorList>
            <person name="Vera ALvarez R."/>
            <person name="Arias-Moreno D.M."/>
            <person name="Jimenez-Jacinto V."/>
            <person name="Jimenez-Bremont J.F."/>
            <person name="Swaminathan K."/>
            <person name="Moose S.P."/>
            <person name="Guerrero-Gonzalez M.L."/>
            <person name="Marino-Ramirez L."/>
            <person name="Landsman D."/>
            <person name="Rodriguez-Kessler M."/>
            <person name="Delgado-Sanchez P."/>
        </authorList>
    </citation>
    <scope>NUCLEOTIDE SEQUENCE</scope>
    <source>
        <tissue evidence="1">Cladode</tissue>
    </source>
</reference>
<evidence type="ECO:0000313" key="1">
    <source>
        <dbReference type="EMBL" id="MBA4663024.1"/>
    </source>
</evidence>
<protein>
    <submittedName>
        <fullName evidence="1">Uncharacterized protein</fullName>
    </submittedName>
</protein>
<dbReference type="EMBL" id="GISG01219140">
    <property type="protein sequence ID" value="MBA4663024.1"/>
    <property type="molecule type" value="Transcribed_RNA"/>
</dbReference>
<organism evidence="1">
    <name type="scientific">Opuntia streptacantha</name>
    <name type="common">Prickly pear cactus</name>
    <name type="synonym">Opuntia cardona</name>
    <dbReference type="NCBI Taxonomy" id="393608"/>
    <lineage>
        <taxon>Eukaryota</taxon>
        <taxon>Viridiplantae</taxon>
        <taxon>Streptophyta</taxon>
        <taxon>Embryophyta</taxon>
        <taxon>Tracheophyta</taxon>
        <taxon>Spermatophyta</taxon>
        <taxon>Magnoliopsida</taxon>
        <taxon>eudicotyledons</taxon>
        <taxon>Gunneridae</taxon>
        <taxon>Pentapetalae</taxon>
        <taxon>Caryophyllales</taxon>
        <taxon>Cactineae</taxon>
        <taxon>Cactaceae</taxon>
        <taxon>Opuntioideae</taxon>
        <taxon>Opuntia</taxon>
    </lineage>
</organism>
<reference evidence="1" key="1">
    <citation type="journal article" date="2013" name="J. Plant Res.">
        <title>Effect of fungi and light on seed germination of three Opuntia species from semiarid lands of central Mexico.</title>
        <authorList>
            <person name="Delgado-Sanchez P."/>
            <person name="Jimenez-Bremont J.F."/>
            <person name="Guerrero-Gonzalez Mde L."/>
            <person name="Flores J."/>
        </authorList>
    </citation>
    <scope>NUCLEOTIDE SEQUENCE</scope>
    <source>
        <tissue evidence="1">Cladode</tissue>
    </source>
</reference>
<accession>A0A7C9EKJ7</accession>
<name>A0A7C9EKJ7_OPUST</name>
<proteinExistence type="predicted"/>
<dbReference type="AlphaFoldDB" id="A0A7C9EKJ7"/>
<sequence length="151" mass="16895">MLDGICSVAPLSFHISLGILHRSCSLFSGQTQSEVTLKPRLKSCPTFPTSKRLKEPPIPPVNRPSVLYRPTGVSILVCTTVNAASPSLSKSWYFQTFGCEASFFVYSSLKLHFRLLKLIILPHSSLWWSSLELPVSLLDKRWAWMGWEGGV</sequence>